<keyword evidence="5" id="KW-0238">DNA-binding</keyword>
<sequence>MAQEDVHLDDAGLALCLSLHGTSSSRLSTEAPRTLEPPSLTLSMPDEATATATGGSGGSGGAARSVSSRSVEGVKRERVDDAEGERASSTAAAARVCAGAEDDDDGSTRKKLRLTKEQSKLLEDRFKDHSTLNPVRRRQAENRVGEATEAEATAGGGVVPKQASKDEAEADGGGLRAAEALLRVAERGEPAAAAGATGAPRAQARRPAPTGAVVVARRRDAGRAGAGAAAVVRADADAAQQLPMLPAATLSLCPSCERLRGGPAAPKAEPDRPQAANHRFFNPFTHSAAC</sequence>
<dbReference type="GO" id="GO:0003677">
    <property type="term" value="F:DNA binding"/>
    <property type="evidence" value="ECO:0007669"/>
    <property type="project" value="UniProtKB-KW"/>
</dbReference>
<feature type="compositionally biased region" description="Low complexity" evidence="4">
    <location>
        <begin position="190"/>
        <end position="210"/>
    </location>
</feature>
<evidence type="ECO:0000256" key="3">
    <source>
        <dbReference type="ARBA" id="ARBA00023163"/>
    </source>
</evidence>
<comment type="caution">
    <text evidence="5">The sequence shown here is derived from an EMBL/GenBank/DDBJ whole genome shotgun (WGS) entry which is preliminary data.</text>
</comment>
<dbReference type="GO" id="GO:0005634">
    <property type="term" value="C:nucleus"/>
    <property type="evidence" value="ECO:0007669"/>
    <property type="project" value="UniProtKB-SubCell"/>
</dbReference>
<gene>
    <name evidence="5" type="primary">HOX19_0</name>
    <name evidence="5" type="ORF">Zm00014a_009817</name>
</gene>
<name>A0A3L6DIC6_MAIZE</name>
<evidence type="ECO:0000256" key="4">
    <source>
        <dbReference type="SAM" id="MobiDB-lite"/>
    </source>
</evidence>
<accession>A0A3L6DIC6</accession>
<protein>
    <submittedName>
        <fullName evidence="5">Homeobox-leucine zipper protein HOX19</fullName>
    </submittedName>
</protein>
<dbReference type="AlphaFoldDB" id="A0A3L6DIC6"/>
<feature type="region of interest" description="Disordered" evidence="4">
    <location>
        <begin position="22"/>
        <end position="174"/>
    </location>
</feature>
<keyword evidence="5" id="KW-0371">Homeobox</keyword>
<feature type="compositionally biased region" description="Basic and acidic residues" evidence="4">
    <location>
        <begin position="114"/>
        <end position="130"/>
    </location>
</feature>
<evidence type="ECO:0000256" key="2">
    <source>
        <dbReference type="ARBA" id="ARBA00023015"/>
    </source>
</evidence>
<feature type="compositionally biased region" description="Basic and acidic residues" evidence="4">
    <location>
        <begin position="72"/>
        <end position="86"/>
    </location>
</feature>
<evidence type="ECO:0000256" key="1">
    <source>
        <dbReference type="ARBA" id="ARBA00004123"/>
    </source>
</evidence>
<dbReference type="InterPro" id="IPR050762">
    <property type="entry name" value="HD-ZIP_Homeobox_LZ_Class_II"/>
</dbReference>
<organism evidence="5">
    <name type="scientific">Zea mays</name>
    <name type="common">Maize</name>
    <dbReference type="NCBI Taxonomy" id="4577"/>
    <lineage>
        <taxon>Eukaryota</taxon>
        <taxon>Viridiplantae</taxon>
        <taxon>Streptophyta</taxon>
        <taxon>Embryophyta</taxon>
        <taxon>Tracheophyta</taxon>
        <taxon>Spermatophyta</taxon>
        <taxon>Magnoliopsida</taxon>
        <taxon>Liliopsida</taxon>
        <taxon>Poales</taxon>
        <taxon>Poaceae</taxon>
        <taxon>PACMAD clade</taxon>
        <taxon>Panicoideae</taxon>
        <taxon>Andropogonodae</taxon>
        <taxon>Andropogoneae</taxon>
        <taxon>Tripsacinae</taxon>
        <taxon>Zea</taxon>
    </lineage>
</organism>
<feature type="region of interest" description="Disordered" evidence="4">
    <location>
        <begin position="188"/>
        <end position="210"/>
    </location>
</feature>
<dbReference type="PANTHER" id="PTHR45714">
    <property type="entry name" value="HOMEOBOX-LEUCINE ZIPPER PROTEIN HAT14"/>
    <property type="match status" value="1"/>
</dbReference>
<feature type="compositionally biased region" description="Low complexity" evidence="4">
    <location>
        <begin position="87"/>
        <end position="99"/>
    </location>
</feature>
<feature type="compositionally biased region" description="Low complexity" evidence="4">
    <location>
        <begin position="62"/>
        <end position="71"/>
    </location>
</feature>
<dbReference type="PANTHER" id="PTHR45714:SF34">
    <property type="entry name" value="HOMEOBOX-LEUCINE ZIPPER PROTEIN HAT9"/>
    <property type="match status" value="1"/>
</dbReference>
<reference evidence="5" key="1">
    <citation type="journal article" date="2018" name="Nat. Genet.">
        <title>Extensive intraspecific gene order and gene structural variations between Mo17 and other maize genomes.</title>
        <authorList>
            <person name="Sun S."/>
            <person name="Zhou Y."/>
            <person name="Chen J."/>
            <person name="Shi J."/>
            <person name="Zhao H."/>
            <person name="Zhao H."/>
            <person name="Song W."/>
            <person name="Zhang M."/>
            <person name="Cui Y."/>
            <person name="Dong X."/>
            <person name="Liu H."/>
            <person name="Ma X."/>
            <person name="Jiao Y."/>
            <person name="Wang B."/>
            <person name="Wei X."/>
            <person name="Stein J.C."/>
            <person name="Glaubitz J.C."/>
            <person name="Lu F."/>
            <person name="Yu G."/>
            <person name="Liang C."/>
            <person name="Fengler K."/>
            <person name="Li B."/>
            <person name="Rafalski A."/>
            <person name="Schnable P.S."/>
            <person name="Ware D.H."/>
            <person name="Buckler E.S."/>
            <person name="Lai J."/>
        </authorList>
    </citation>
    <scope>NUCLEOTIDE SEQUENCE [LARGE SCALE GENOMIC DNA]</scope>
    <source>
        <tissue evidence="5">Seedling</tissue>
    </source>
</reference>
<comment type="subcellular location">
    <subcellularLocation>
        <location evidence="1">Nucleus</location>
    </subcellularLocation>
</comment>
<keyword evidence="3" id="KW-0804">Transcription</keyword>
<evidence type="ECO:0000313" key="5">
    <source>
        <dbReference type="EMBL" id="PWZ07251.1"/>
    </source>
</evidence>
<dbReference type="EMBL" id="NCVQ01000010">
    <property type="protein sequence ID" value="PWZ07251.1"/>
    <property type="molecule type" value="Genomic_DNA"/>
</dbReference>
<keyword evidence="2" id="KW-0805">Transcription regulation</keyword>
<proteinExistence type="predicted"/>
<dbReference type="Proteomes" id="UP000251960">
    <property type="component" value="Chromosome 9"/>
</dbReference>
<dbReference type="ExpressionAtlas" id="A0A3L6DIC6">
    <property type="expression patterns" value="baseline and differential"/>
</dbReference>